<gene>
    <name evidence="2" type="ORF">PV383_44010</name>
</gene>
<feature type="compositionally biased region" description="Acidic residues" evidence="1">
    <location>
        <begin position="263"/>
        <end position="274"/>
    </location>
</feature>
<feature type="region of interest" description="Disordered" evidence="1">
    <location>
        <begin position="15"/>
        <end position="37"/>
    </location>
</feature>
<dbReference type="RefSeq" id="WP_319687459.1">
    <property type="nucleotide sequence ID" value="NZ_JARAWI010000051.1"/>
</dbReference>
<sequence length="785" mass="85374">MNSTAYERVMRALNDNGSAGRNNQWQCPAHPDGSPSLSVNTRKDHKGVVLYCHAGCDPEDVVTALGLTMQDLFDEPLEKRERPKVVAEYHYCDEAGELLTTVKRWEPGFDGERKTFRQHRAGGAAGVKGVRRVLYRLPEVLAQAAEGLPVIVVEGEKDVDNLAAIGTVATCNIGGAGKWTDQYTASLVGVSEVWIIADKDEPGRKHATQVAESLTRASIPFRVFEAARGKDVSDHLAAGLGPADLVPVQLEAGSIPSQPGAPEAEEYEQEDDQAEDRTAEQELMDQLAELSTPDDIWGLPHMAHIAQQAKASMVKREGLAMLTFNRAAFLAGSSIVGSINDRGVFQLGSINALVGRSGAGSNVSKRAASVLLPMPLEFYGPHPNAFASEHEATSYDWGATTVSPATGSALVGRMQYQAKHNVAEGDEPAKWKTLPYFVPRVELAYTEGATLLSSLKKSSSATSAGAALEPLILDAFVGDTLRADVKNQEERAAIPEGSYALIVQAYFQAELVGEALSRTTGMAQRLRMVSIAQKSGAPELVGVGRILACGGTLSDEDLARAEQLFPDRPASPGEMPGVVEFLTRIPCTSEPGRPRRSMVMCERMKRELRVLMEAMSAGLSQDEPLDTHVGLNLYKTAAQSALLRRSYEINEDDWRIAKVFAEHSRKTRDLALAWAKENERKEEAEDNTKVARRTRVTENTRALTQGQVPPIVKAVAKKFRDRLRKDGELTASQLRDSLNPNDVSEWTASGGQDGKKGLRDAALAYGESSQNSLFRKEGRRYTVKP</sequence>
<dbReference type="SUPFAM" id="SSF56731">
    <property type="entry name" value="DNA primase core"/>
    <property type="match status" value="1"/>
</dbReference>
<keyword evidence="3" id="KW-1185">Reference proteome</keyword>
<reference evidence="2 3" key="1">
    <citation type="journal article" date="2023" name="Microb. Genom.">
        <title>Mesoterricola silvestris gen. nov., sp. nov., Mesoterricola sediminis sp. nov., Geothrix oryzae sp. nov., Geothrix edaphica sp. nov., Geothrix rubra sp. nov., and Geothrix limicola sp. nov., six novel members of Acidobacteriota isolated from soils.</title>
        <authorList>
            <person name="Weisberg A.J."/>
            <person name="Pearce E."/>
            <person name="Kramer C.G."/>
            <person name="Chang J.H."/>
            <person name="Clarke C.R."/>
        </authorList>
    </citation>
    <scope>NUCLEOTIDE SEQUENCE [LARGE SCALE GENOMIC DNA]</scope>
    <source>
        <strain evidence="2 3">NE20-4-1</strain>
    </source>
</reference>
<feature type="region of interest" description="Disordered" evidence="1">
    <location>
        <begin position="253"/>
        <end position="280"/>
    </location>
</feature>
<name>A0ABU4N2S6_9ACTN</name>
<protein>
    <recommendedName>
        <fullName evidence="4">Toprim domain-containing protein</fullName>
    </recommendedName>
</protein>
<evidence type="ECO:0000256" key="1">
    <source>
        <dbReference type="SAM" id="MobiDB-lite"/>
    </source>
</evidence>
<accession>A0ABU4N2S6</accession>
<comment type="caution">
    <text evidence="2">The sequence shown here is derived from an EMBL/GenBank/DDBJ whole genome shotgun (WGS) entry which is preliminary data.</text>
</comment>
<proteinExistence type="predicted"/>
<evidence type="ECO:0008006" key="4">
    <source>
        <dbReference type="Google" id="ProtNLM"/>
    </source>
</evidence>
<dbReference type="EMBL" id="JARAWJ010000067">
    <property type="protein sequence ID" value="MDX3044080.1"/>
    <property type="molecule type" value="Genomic_DNA"/>
</dbReference>
<organism evidence="2 3">
    <name type="scientific">Streptomyces caniscabiei</name>
    <dbReference type="NCBI Taxonomy" id="2746961"/>
    <lineage>
        <taxon>Bacteria</taxon>
        <taxon>Bacillati</taxon>
        <taxon>Actinomycetota</taxon>
        <taxon>Actinomycetes</taxon>
        <taxon>Kitasatosporales</taxon>
        <taxon>Streptomycetaceae</taxon>
        <taxon>Streptomyces</taxon>
    </lineage>
</organism>
<evidence type="ECO:0000313" key="2">
    <source>
        <dbReference type="EMBL" id="MDX3044080.1"/>
    </source>
</evidence>
<evidence type="ECO:0000313" key="3">
    <source>
        <dbReference type="Proteomes" id="UP001282474"/>
    </source>
</evidence>
<dbReference type="InterPro" id="IPR034154">
    <property type="entry name" value="TOPRIM_DnaG/twinkle"/>
</dbReference>
<dbReference type="CDD" id="cd01029">
    <property type="entry name" value="TOPRIM_primases"/>
    <property type="match status" value="1"/>
</dbReference>
<feature type="region of interest" description="Disordered" evidence="1">
    <location>
        <begin position="738"/>
        <end position="757"/>
    </location>
</feature>
<dbReference type="Proteomes" id="UP001282474">
    <property type="component" value="Unassembled WGS sequence"/>
</dbReference>
<feature type="compositionally biased region" description="Polar residues" evidence="1">
    <location>
        <begin position="738"/>
        <end position="750"/>
    </location>
</feature>
<feature type="compositionally biased region" description="Polar residues" evidence="1">
    <location>
        <begin position="15"/>
        <end position="26"/>
    </location>
</feature>
<dbReference type="Gene3D" id="3.40.1360.10">
    <property type="match status" value="1"/>
</dbReference>